<keyword evidence="4" id="KW-0833">Ubl conjugation pathway</keyword>
<keyword evidence="9" id="KW-1185">Reference proteome</keyword>
<dbReference type="GO" id="GO:0016567">
    <property type="term" value="P:protein ubiquitination"/>
    <property type="evidence" value="ECO:0007669"/>
    <property type="project" value="InterPro"/>
</dbReference>
<dbReference type="Pfam" id="PF02338">
    <property type="entry name" value="OTU"/>
    <property type="match status" value="1"/>
</dbReference>
<comment type="caution">
    <text evidence="8">The sequence shown here is derived from an EMBL/GenBank/DDBJ whole genome shotgun (WGS) entry which is preliminary data.</text>
</comment>
<dbReference type="Gene3D" id="3.10.20.90">
    <property type="entry name" value="Phosphatidylinositol 3-kinase Catalytic Subunit, Chain A, domain 1"/>
    <property type="match status" value="1"/>
</dbReference>
<dbReference type="GO" id="GO:0006508">
    <property type="term" value="P:proteolysis"/>
    <property type="evidence" value="ECO:0007669"/>
    <property type="project" value="UniProtKB-KW"/>
</dbReference>
<dbReference type="GO" id="GO:0090168">
    <property type="term" value="P:Golgi reassembly"/>
    <property type="evidence" value="ECO:0007669"/>
    <property type="project" value="TreeGrafter"/>
</dbReference>
<dbReference type="FunFam" id="3.90.70.80:FF:000004">
    <property type="entry name" value="deubiquitinating protein VCIP135 isoform X2"/>
    <property type="match status" value="1"/>
</dbReference>
<evidence type="ECO:0000256" key="3">
    <source>
        <dbReference type="ARBA" id="ARBA00022670"/>
    </source>
</evidence>
<name>A0A8J1Y1H2_OWEFU</name>
<dbReference type="InterPro" id="IPR048857">
    <property type="entry name" value="OTU1_Ubl"/>
</dbReference>
<comment type="catalytic activity">
    <reaction evidence="1">
        <text>Thiol-dependent hydrolysis of ester, thioester, amide, peptide and isopeptide bonds formed by the C-terminal Gly of ubiquitin (a 76-residue protein attached to proteins as an intracellular targeting signal).</text>
        <dbReference type="EC" id="3.4.19.12"/>
    </reaction>
</comment>
<dbReference type="InterPro" id="IPR039087">
    <property type="entry name" value="VCPIP1"/>
</dbReference>
<dbReference type="PANTHER" id="PTHR14843">
    <property type="entry name" value="DEUBIQUITINATING PROTEIN VCIP135"/>
    <property type="match status" value="1"/>
</dbReference>
<evidence type="ECO:0000256" key="6">
    <source>
        <dbReference type="ARBA" id="ARBA00022807"/>
    </source>
</evidence>
<dbReference type="GO" id="GO:0016320">
    <property type="term" value="P:endoplasmic reticulum membrane fusion"/>
    <property type="evidence" value="ECO:0007669"/>
    <property type="project" value="TreeGrafter"/>
</dbReference>
<feature type="compositionally biased region" description="Acidic residues" evidence="7">
    <location>
        <begin position="1051"/>
        <end position="1061"/>
    </location>
</feature>
<dbReference type="Gene3D" id="3.90.70.80">
    <property type="match status" value="1"/>
</dbReference>
<keyword evidence="3" id="KW-0645">Protease</keyword>
<evidence type="ECO:0000256" key="1">
    <source>
        <dbReference type="ARBA" id="ARBA00000707"/>
    </source>
</evidence>
<feature type="region of interest" description="Disordered" evidence="7">
    <location>
        <begin position="1146"/>
        <end position="1201"/>
    </location>
</feature>
<dbReference type="GO" id="GO:0035871">
    <property type="term" value="P:protein K11-linked deubiquitination"/>
    <property type="evidence" value="ECO:0007669"/>
    <property type="project" value="TreeGrafter"/>
</dbReference>
<protein>
    <recommendedName>
        <fullName evidence="2">ubiquitinyl hydrolase 1</fullName>
        <ecNumber evidence="2">3.4.19.12</ecNumber>
    </recommendedName>
</protein>
<dbReference type="CDD" id="cd22769">
    <property type="entry name" value="OTU_VCIP135"/>
    <property type="match status" value="1"/>
</dbReference>
<feature type="compositionally biased region" description="Basic and acidic residues" evidence="7">
    <location>
        <begin position="1159"/>
        <end position="1201"/>
    </location>
</feature>
<feature type="compositionally biased region" description="Low complexity" evidence="7">
    <location>
        <begin position="832"/>
        <end position="847"/>
    </location>
</feature>
<gene>
    <name evidence="8" type="ORF">OFUS_LOCUS11532</name>
</gene>
<dbReference type="OrthoDB" id="10012024at2759"/>
<sequence>MATTPEKDSGDNASLYKVLSGLCPDDGCKTRLFFPAYDRSVECTGCGQRHNKSTIKDVSEVTNPDVALHKMLHNVLLGHTKPKKGADTIKVLGLSNYHCKLLSPLLARYGMCKQTGEAKLLTELGQKPVFDCSVLGDRAFLIEPDHIKIKGYGKDRTGSVAYLADTLSAIQKANDNVECLLPIHSDGDGHCLVHAVSRALIGRELFWHPLRENLKTHFEENLSKYKPLFKDFIGENEWENIIAECDPYYIPPDGEALGLRNIHIFGLANVLRRPIILLDSMTGLKSSGDYAGLFLPGLMEPAKCRGKDGTLNKPLCLAWSNSGRNHYIALVAVKGRPVPKIPRWMLPNVWSLPLECLEMYIEFDSEGNCLMGGNKCLGDRYVQRLVAAIEAVFVKEHKVAPSVVADVHQYVYKSSGMVGVPPEVVLQRTVDAIEHGRLFRCLTCEATLEWSITTEWLKSGGTLHRLAVATHGDLKTNKRYSFPLHGLVCTYNSLQDQLEPDMSLSTLQHCAFCKGSNVRQLNYDGSIQYKNGDRTTTPAEKTRCQCGFKHYWDGKEYDNIPEIFPITLEWAGKVVGEKVVWFQYESIPDLNSNVYEVAQKLVQKHFPGEFGSERLVQKVTNTILVNTAKLTKKDDSTSKVTAVDEDPNAWKSDAASKIILTGQKKRTLHKEELHMSEAEKEVRRQIESNAAIMQRRRTRDEIEMKSKGAKAKQKAEVKTPEMSKVPPAASSPRDPMSDRTIRITTSDGRQKTLEISPGITYDQFTEKISLELDIPKHRQKIRSGFPPKVLQAPDENHQMEPLALQHGDRVSVEILPDPEAIRSSNEFPTSPPVWQSPSSQPRQSWSTFEHESKDHSATELLKGLDDMQNGGDSLDMSIASLTLMATLTGKDLWSYSQAMPHLFSVGGLFYEQVKRDMGLVDGQHCTLPAIPGKLFRYNAADSRLELCLEPHGHFPVAPGIEEHILQSPALPKPPSSDHAHIGNLLASGSSGVVTNPTMKIPSMPFSGQGHSLLSNAENIRMPGDIEPRAHNHRSKAAKVSGLLGRTRSESIEEEPELENTVDMDTATDSVLGATDSDSYKRVGPGQSVLDRSAHTDSSVHAHNELFNNLVASIQETVMEEEESNTSENVDTDKVFEDNTLQPASVACASDSKTICKSSPKQEDTISAKEDSDMNSSKEQRAEGDKASDSKEPEKRDHMDTT</sequence>
<proteinExistence type="predicted"/>
<evidence type="ECO:0000256" key="2">
    <source>
        <dbReference type="ARBA" id="ARBA00012759"/>
    </source>
</evidence>
<dbReference type="Proteomes" id="UP000749559">
    <property type="component" value="Unassembled WGS sequence"/>
</dbReference>
<keyword evidence="5" id="KW-0378">Hydrolase</keyword>
<dbReference type="Pfam" id="PF21403">
    <property type="entry name" value="OTU1_UBXL"/>
    <property type="match status" value="1"/>
</dbReference>
<evidence type="ECO:0000313" key="8">
    <source>
        <dbReference type="EMBL" id="CAH1785484.1"/>
    </source>
</evidence>
<feature type="region of interest" description="Disordered" evidence="7">
    <location>
        <begin position="821"/>
        <end position="852"/>
    </location>
</feature>
<reference evidence="8" key="1">
    <citation type="submission" date="2022-03" db="EMBL/GenBank/DDBJ databases">
        <authorList>
            <person name="Martin C."/>
        </authorList>
    </citation>
    <scope>NUCLEOTIDE SEQUENCE</scope>
</reference>
<keyword evidence="6" id="KW-0788">Thiol protease</keyword>
<dbReference type="InterPro" id="IPR045827">
    <property type="entry name" value="VCPIP1_N"/>
</dbReference>
<dbReference type="Pfam" id="PF19437">
    <property type="entry name" value="VCIP135_N"/>
    <property type="match status" value="1"/>
</dbReference>
<organism evidence="8 9">
    <name type="scientific">Owenia fusiformis</name>
    <name type="common">Polychaete worm</name>
    <dbReference type="NCBI Taxonomy" id="6347"/>
    <lineage>
        <taxon>Eukaryota</taxon>
        <taxon>Metazoa</taxon>
        <taxon>Spiralia</taxon>
        <taxon>Lophotrochozoa</taxon>
        <taxon>Annelida</taxon>
        <taxon>Polychaeta</taxon>
        <taxon>Sedentaria</taxon>
        <taxon>Canalipalpata</taxon>
        <taxon>Sabellida</taxon>
        <taxon>Oweniida</taxon>
        <taxon>Oweniidae</taxon>
        <taxon>Owenia</taxon>
    </lineage>
</organism>
<dbReference type="CDD" id="cd17059">
    <property type="entry name" value="Ubl_OTU1"/>
    <property type="match status" value="1"/>
</dbReference>
<accession>A0A8J1Y1H2</accession>
<dbReference type="PROSITE" id="PS50802">
    <property type="entry name" value="OTU"/>
    <property type="match status" value="1"/>
</dbReference>
<dbReference type="GO" id="GO:0071108">
    <property type="term" value="P:protein K48-linked deubiquitination"/>
    <property type="evidence" value="ECO:0007669"/>
    <property type="project" value="TreeGrafter"/>
</dbReference>
<dbReference type="EMBL" id="CAIIXF020000006">
    <property type="protein sequence ID" value="CAH1785484.1"/>
    <property type="molecule type" value="Genomic_DNA"/>
</dbReference>
<evidence type="ECO:0000256" key="4">
    <source>
        <dbReference type="ARBA" id="ARBA00022786"/>
    </source>
</evidence>
<dbReference type="InterPro" id="IPR003323">
    <property type="entry name" value="OTU_dom"/>
</dbReference>
<dbReference type="EC" id="3.4.19.12" evidence="2"/>
<feature type="region of interest" description="Disordered" evidence="7">
    <location>
        <begin position="1046"/>
        <end position="1065"/>
    </location>
</feature>
<dbReference type="AlphaFoldDB" id="A0A8J1Y1H2"/>
<feature type="region of interest" description="Disordered" evidence="7">
    <location>
        <begin position="695"/>
        <end position="740"/>
    </location>
</feature>
<dbReference type="PANTHER" id="PTHR14843:SF2">
    <property type="entry name" value="DEUBIQUITINATING PROTEIN VCPIP1"/>
    <property type="match status" value="1"/>
</dbReference>
<evidence type="ECO:0000256" key="5">
    <source>
        <dbReference type="ARBA" id="ARBA00022801"/>
    </source>
</evidence>
<evidence type="ECO:0000256" key="7">
    <source>
        <dbReference type="SAM" id="MobiDB-lite"/>
    </source>
</evidence>
<feature type="region of interest" description="Disordered" evidence="7">
    <location>
        <begin position="1070"/>
        <end position="1096"/>
    </location>
</feature>
<dbReference type="GO" id="GO:0004843">
    <property type="term" value="F:cysteine-type deubiquitinase activity"/>
    <property type="evidence" value="ECO:0007669"/>
    <property type="project" value="UniProtKB-EC"/>
</dbReference>
<evidence type="ECO:0000313" key="9">
    <source>
        <dbReference type="Proteomes" id="UP000749559"/>
    </source>
</evidence>